<dbReference type="PANTHER" id="PTHR30603:SF47">
    <property type="entry name" value="RNA POLYMERASE SIGMA FACTOR SIGD, CHLOROPLASTIC"/>
    <property type="match status" value="1"/>
</dbReference>
<dbReference type="GO" id="GO:0016987">
    <property type="term" value="F:sigma factor activity"/>
    <property type="evidence" value="ECO:0007669"/>
    <property type="project" value="UniProtKB-KW"/>
</dbReference>
<evidence type="ECO:0000256" key="1">
    <source>
        <dbReference type="ARBA" id="ARBA00023015"/>
    </source>
</evidence>
<dbReference type="GO" id="GO:0003677">
    <property type="term" value="F:DNA binding"/>
    <property type="evidence" value="ECO:0007669"/>
    <property type="project" value="UniProtKB-KW"/>
</dbReference>
<accession>A0A3N3Z828</accession>
<dbReference type="Proteomes" id="UP000275941">
    <property type="component" value="Unassembled WGS sequence"/>
</dbReference>
<dbReference type="Gene3D" id="1.10.601.10">
    <property type="entry name" value="RNA Polymerase Primary Sigma Factor"/>
    <property type="match status" value="1"/>
</dbReference>
<evidence type="ECO:0000256" key="2">
    <source>
        <dbReference type="ARBA" id="ARBA00023082"/>
    </source>
</evidence>
<dbReference type="InterPro" id="IPR007627">
    <property type="entry name" value="RNA_pol_sigma70_r2"/>
</dbReference>
<dbReference type="InterPro" id="IPR000943">
    <property type="entry name" value="RNA_pol_sigma70"/>
</dbReference>
<dbReference type="PRINTS" id="PR00046">
    <property type="entry name" value="SIGMA70FCT"/>
</dbReference>
<evidence type="ECO:0000256" key="4">
    <source>
        <dbReference type="ARBA" id="ARBA00023163"/>
    </source>
</evidence>
<evidence type="ECO:0000313" key="6">
    <source>
        <dbReference type="EMBL" id="ROY48531.1"/>
    </source>
</evidence>
<dbReference type="CDD" id="cd06171">
    <property type="entry name" value="Sigma70_r4"/>
    <property type="match status" value="1"/>
</dbReference>
<dbReference type="InterPro" id="IPR013325">
    <property type="entry name" value="RNA_pol_sigma_r2"/>
</dbReference>
<dbReference type="InterPro" id="IPR013324">
    <property type="entry name" value="RNA_pol_sigma_r3/r4-like"/>
</dbReference>
<evidence type="ECO:0000256" key="3">
    <source>
        <dbReference type="ARBA" id="ARBA00023125"/>
    </source>
</evidence>
<dbReference type="InterPro" id="IPR036388">
    <property type="entry name" value="WH-like_DNA-bd_sf"/>
</dbReference>
<dbReference type="InterPro" id="IPR014284">
    <property type="entry name" value="RNA_pol_sigma-70_dom"/>
</dbReference>
<keyword evidence="3" id="KW-0238">DNA-binding</keyword>
<dbReference type="OrthoDB" id="9809557at2"/>
<name>A0A3N3Z828_ENTFL</name>
<dbReference type="PANTHER" id="PTHR30603">
    <property type="entry name" value="RNA POLYMERASE SIGMA FACTOR RPO"/>
    <property type="match status" value="1"/>
</dbReference>
<dbReference type="Pfam" id="PF04539">
    <property type="entry name" value="Sigma70_r3"/>
    <property type="match status" value="1"/>
</dbReference>
<dbReference type="SUPFAM" id="SSF88946">
    <property type="entry name" value="Sigma2 domain of RNA polymerase sigma factors"/>
    <property type="match status" value="1"/>
</dbReference>
<feature type="domain" description="RNA polymerase sigma-70" evidence="5">
    <location>
        <begin position="325"/>
        <end position="351"/>
    </location>
</feature>
<dbReference type="InterPro" id="IPR050239">
    <property type="entry name" value="Sigma-70_RNA_pol_init_factors"/>
</dbReference>
<dbReference type="InterPro" id="IPR007630">
    <property type="entry name" value="RNA_pol_sigma70_r4"/>
</dbReference>
<comment type="caution">
    <text evidence="6">The sequence shown here is derived from an EMBL/GenBank/DDBJ whole genome shotgun (WGS) entry which is preliminary data.</text>
</comment>
<sequence>MRCGGRRLFDESINQEIQFFQRKYPDKKINFEIITTEDLKKDSSIFISELRDELISELEHTEDTASLESKLDLSMFDDEEFRSLDEIMISDDFQQKLKAQKLQVDSLYNNDYIEAFQEDNDQSSLAALVEANRRLVLKIAQRYKGQLTNSIDMDDLEQFGMLGLMKAAEKFDLSKGFAFSTYATLWIRQSISRGIMDTSLTVRLPVHLIDKINKLTRLESVMLNEKLEVNLPLLTAEMNISIEQYHDLVALRNTYLSTISLDMPIGIDRDTTIGDMLPDNEYDIEKVIEHDFLRSDLEKPLDYLNEKERKIIDLRFGLKDGETKTLEEIGQMFGVTRERIRQIEAKAIRNLKKRANRELISDYYYTNGKDSIDDGKYEGNS</sequence>
<evidence type="ECO:0000259" key="5">
    <source>
        <dbReference type="PROSITE" id="PS00716"/>
    </source>
</evidence>
<keyword evidence="4" id="KW-0804">Transcription</keyword>
<keyword evidence="1" id="KW-0805">Transcription regulation</keyword>
<dbReference type="Pfam" id="PF04545">
    <property type="entry name" value="Sigma70_r4"/>
    <property type="match status" value="1"/>
</dbReference>
<keyword evidence="2" id="KW-0731">Sigma factor</keyword>
<evidence type="ECO:0000313" key="7">
    <source>
        <dbReference type="Proteomes" id="UP000275941"/>
    </source>
</evidence>
<dbReference type="NCBIfam" id="TIGR02937">
    <property type="entry name" value="sigma70-ECF"/>
    <property type="match status" value="1"/>
</dbReference>
<gene>
    <name evidence="6" type="ORF">EGW70_10375</name>
</gene>
<dbReference type="AlphaFoldDB" id="A0A3N3Z828"/>
<dbReference type="Pfam" id="PF04542">
    <property type="entry name" value="Sigma70_r2"/>
    <property type="match status" value="1"/>
</dbReference>
<organism evidence="6 7">
    <name type="scientific">Enterococcus faecalis</name>
    <name type="common">Streptococcus faecalis</name>
    <dbReference type="NCBI Taxonomy" id="1351"/>
    <lineage>
        <taxon>Bacteria</taxon>
        <taxon>Bacillati</taxon>
        <taxon>Bacillota</taxon>
        <taxon>Bacilli</taxon>
        <taxon>Lactobacillales</taxon>
        <taxon>Enterococcaceae</taxon>
        <taxon>Enterococcus</taxon>
    </lineage>
</organism>
<reference evidence="6 7" key="1">
    <citation type="submission" date="2018-10" db="EMBL/GenBank/DDBJ databases">
        <title>Genotypes and phenotypes of Enterococci isolated from broiler chickens.</title>
        <authorList>
            <person name="Muhammad A.R."/>
            <person name="Diarra M.S."/>
        </authorList>
    </citation>
    <scope>NUCLEOTIDE SEQUENCE [LARGE SCALE GENOMIC DNA]</scope>
    <source>
        <strain evidence="6 7">P7 C A21</strain>
    </source>
</reference>
<dbReference type="SUPFAM" id="SSF88659">
    <property type="entry name" value="Sigma3 and sigma4 domains of RNA polymerase sigma factors"/>
    <property type="match status" value="1"/>
</dbReference>
<dbReference type="PROSITE" id="PS00716">
    <property type="entry name" value="SIGMA70_2"/>
    <property type="match status" value="1"/>
</dbReference>
<protein>
    <submittedName>
        <fullName evidence="6">Sigma-70 family RNA polymerase sigma factor</fullName>
    </submittedName>
</protein>
<dbReference type="Gene3D" id="1.10.10.10">
    <property type="entry name" value="Winged helix-like DNA-binding domain superfamily/Winged helix DNA-binding domain"/>
    <property type="match status" value="2"/>
</dbReference>
<dbReference type="EMBL" id="RKOR01000030">
    <property type="protein sequence ID" value="ROY48531.1"/>
    <property type="molecule type" value="Genomic_DNA"/>
</dbReference>
<dbReference type="GO" id="GO:0006352">
    <property type="term" value="P:DNA-templated transcription initiation"/>
    <property type="evidence" value="ECO:0007669"/>
    <property type="project" value="InterPro"/>
</dbReference>
<dbReference type="InterPro" id="IPR007624">
    <property type="entry name" value="RNA_pol_sigma70_r3"/>
</dbReference>
<proteinExistence type="predicted"/>